<dbReference type="EMBL" id="FNLM01000034">
    <property type="protein sequence ID" value="SDU49403.1"/>
    <property type="molecule type" value="Genomic_DNA"/>
</dbReference>
<dbReference type="InterPro" id="IPR050237">
    <property type="entry name" value="ATP-dep_AMP-bd_enzyme"/>
</dbReference>
<evidence type="ECO:0000259" key="1">
    <source>
        <dbReference type="Pfam" id="PF00501"/>
    </source>
</evidence>
<dbReference type="PROSITE" id="PS00455">
    <property type="entry name" value="AMP_BINDING"/>
    <property type="match status" value="1"/>
</dbReference>
<sequence>MQIADFLDKGASLDPSAPCFTTDGASLTYAEVVDLTRVVAAALVRRGVGPGDKVAVLSANDPTAFGAVFGISRAGAVWCPINPRNEASENRTLLDRFDCVTLLYQKSFTPLVDSIRDSLPRIHTWVCLDDDAPAPDTLSWPEFIGPATEPVGEGSVPVSAVDDLAMIAGTGGTTGTPKGVMLTGFNLETMTSLTLMSYPFDGRPVYLALAPLTHAAGVLCFPILCLGGEIVIMRKPDVEDFLTLVERHRVTHTFLPPTLLYMVLASPSLERTDCSALQCFWYGAAPMSPARLEEALTRIGPVMAQLFGQTEAPMMVSTMSPADHFRPDGSVATERLSSAGRPTPLVTLAIMDAKGNHMPRGERGEIVIRSSLVTPGYYRNAEATAEASKFGWHHTGDIGYVDDDGFLFIVDRAKDMIITGGFNVYSVEVEQALLAHPDIQDCAVIGRPDDKWGERVEAVVQPRAGQSVDPQAVIAFVKARIGSVKTPKVVHVWPDLPRSKVGKVLKPEVKSQLSAPA</sequence>
<dbReference type="RefSeq" id="WP_074849957.1">
    <property type="nucleotide sequence ID" value="NZ_FNLM01000034.1"/>
</dbReference>
<organism evidence="3 4">
    <name type="scientific">Gordonia westfalica</name>
    <dbReference type="NCBI Taxonomy" id="158898"/>
    <lineage>
        <taxon>Bacteria</taxon>
        <taxon>Bacillati</taxon>
        <taxon>Actinomycetota</taxon>
        <taxon>Actinomycetes</taxon>
        <taxon>Mycobacteriales</taxon>
        <taxon>Gordoniaceae</taxon>
        <taxon>Gordonia</taxon>
    </lineage>
</organism>
<dbReference type="InterPro" id="IPR042099">
    <property type="entry name" value="ANL_N_sf"/>
</dbReference>
<dbReference type="STRING" id="158898.SAMN04488548_1341577"/>
<gene>
    <name evidence="3" type="ORF">SAMN04488548_1341577</name>
</gene>
<dbReference type="InterPro" id="IPR045851">
    <property type="entry name" value="AMP-bd_C_sf"/>
</dbReference>
<dbReference type="GO" id="GO:0016877">
    <property type="term" value="F:ligase activity, forming carbon-sulfur bonds"/>
    <property type="evidence" value="ECO:0007669"/>
    <property type="project" value="UniProtKB-ARBA"/>
</dbReference>
<dbReference type="InterPro" id="IPR020845">
    <property type="entry name" value="AMP-binding_CS"/>
</dbReference>
<name>A0A1H2IZ24_9ACTN</name>
<reference evidence="3 4" key="1">
    <citation type="submission" date="2016-10" db="EMBL/GenBank/DDBJ databases">
        <authorList>
            <person name="de Groot N.N."/>
        </authorList>
    </citation>
    <scope>NUCLEOTIDE SEQUENCE [LARGE SCALE GENOMIC DNA]</scope>
    <source>
        <strain evidence="3 4">DSM 44215</strain>
    </source>
</reference>
<dbReference type="InterPro" id="IPR025110">
    <property type="entry name" value="AMP-bd_C"/>
</dbReference>
<feature type="domain" description="AMP-dependent synthetase/ligase" evidence="1">
    <location>
        <begin position="11"/>
        <end position="378"/>
    </location>
</feature>
<dbReference type="PANTHER" id="PTHR43767">
    <property type="entry name" value="LONG-CHAIN-FATTY-ACID--COA LIGASE"/>
    <property type="match status" value="1"/>
</dbReference>
<dbReference type="Gene3D" id="3.40.50.12780">
    <property type="entry name" value="N-terminal domain of ligase-like"/>
    <property type="match status" value="1"/>
</dbReference>
<accession>A0A1H2IZ24</accession>
<protein>
    <submittedName>
        <fullName evidence="3">Acyl-CoA synthetase (AMP-forming)/AMP-acid ligase II</fullName>
    </submittedName>
</protein>
<dbReference type="PANTHER" id="PTHR43767:SF7">
    <property type="entry name" value="MEDIUM_LONG-CHAIN-FATTY-ACID--COA LIGASE FADD8"/>
    <property type="match status" value="1"/>
</dbReference>
<dbReference type="AlphaFoldDB" id="A0A1H2IZ24"/>
<evidence type="ECO:0000313" key="3">
    <source>
        <dbReference type="EMBL" id="SDU49403.1"/>
    </source>
</evidence>
<dbReference type="Pfam" id="PF00501">
    <property type="entry name" value="AMP-binding"/>
    <property type="match status" value="1"/>
</dbReference>
<proteinExistence type="predicted"/>
<dbReference type="Proteomes" id="UP000183180">
    <property type="component" value="Unassembled WGS sequence"/>
</dbReference>
<dbReference type="OrthoDB" id="9803968at2"/>
<feature type="domain" description="AMP-binding enzyme C-terminal" evidence="2">
    <location>
        <begin position="428"/>
        <end position="503"/>
    </location>
</feature>
<dbReference type="Pfam" id="PF13193">
    <property type="entry name" value="AMP-binding_C"/>
    <property type="match status" value="1"/>
</dbReference>
<dbReference type="Gene3D" id="3.30.300.30">
    <property type="match status" value="1"/>
</dbReference>
<dbReference type="InterPro" id="IPR000873">
    <property type="entry name" value="AMP-dep_synth/lig_dom"/>
</dbReference>
<keyword evidence="3" id="KW-0436">Ligase</keyword>
<dbReference type="SUPFAM" id="SSF56801">
    <property type="entry name" value="Acetyl-CoA synthetase-like"/>
    <property type="match status" value="1"/>
</dbReference>
<evidence type="ECO:0000313" key="4">
    <source>
        <dbReference type="Proteomes" id="UP000183180"/>
    </source>
</evidence>
<evidence type="ECO:0000259" key="2">
    <source>
        <dbReference type="Pfam" id="PF13193"/>
    </source>
</evidence>